<dbReference type="GO" id="GO:0006979">
    <property type="term" value="P:response to oxidative stress"/>
    <property type="evidence" value="ECO:0007669"/>
    <property type="project" value="InterPro"/>
</dbReference>
<dbReference type="RefSeq" id="WP_110004347.1">
    <property type="nucleotide sequence ID" value="NZ_QGTX01000001.1"/>
</dbReference>
<comment type="caution">
    <text evidence="2">The sequence shown here is derived from an EMBL/GenBank/DDBJ whole genome shotgun (WGS) entry which is preliminary data.</text>
</comment>
<name>A0A317QCR6_9ACTN</name>
<dbReference type="SUPFAM" id="SSF82784">
    <property type="entry name" value="OsmC-like"/>
    <property type="match status" value="1"/>
</dbReference>
<reference evidence="3" key="1">
    <citation type="submission" date="2018-05" db="EMBL/GenBank/DDBJ databases">
        <authorList>
            <person name="Klenk H.-P."/>
            <person name="Huntemann M."/>
            <person name="Clum A."/>
            <person name="Pillay M."/>
            <person name="Palaniappan K."/>
            <person name="Varghese N."/>
            <person name="Mikhailova N."/>
            <person name="Stamatis D."/>
            <person name="Reddy T."/>
            <person name="Daum C."/>
            <person name="Shapiro N."/>
            <person name="Ivanova N."/>
            <person name="Kyrpides N."/>
            <person name="Woyke T."/>
        </authorList>
    </citation>
    <scope>NUCLEOTIDE SEQUENCE [LARGE SCALE GENOMIC DNA]</scope>
    <source>
        <strain evidence="3">DSM 45417</strain>
    </source>
</reference>
<protein>
    <submittedName>
        <fullName evidence="2">Organic hydroperoxide reductase OsmC/OhrA</fullName>
    </submittedName>
</protein>
<organism evidence="2 3">
    <name type="scientific">Geodermatophilus normandii</name>
    <dbReference type="NCBI Taxonomy" id="1137989"/>
    <lineage>
        <taxon>Bacteria</taxon>
        <taxon>Bacillati</taxon>
        <taxon>Actinomycetota</taxon>
        <taxon>Actinomycetes</taxon>
        <taxon>Geodermatophilales</taxon>
        <taxon>Geodermatophilaceae</taxon>
        <taxon>Geodermatophilus</taxon>
    </lineage>
</organism>
<evidence type="ECO:0000256" key="1">
    <source>
        <dbReference type="SAM" id="MobiDB-lite"/>
    </source>
</evidence>
<dbReference type="PANTHER" id="PTHR33797:SF2">
    <property type="entry name" value="ORGANIC HYDROPEROXIDE RESISTANCE PROTEIN-LIKE"/>
    <property type="match status" value="1"/>
</dbReference>
<dbReference type="Gene3D" id="2.20.25.10">
    <property type="match status" value="1"/>
</dbReference>
<dbReference type="InterPro" id="IPR036102">
    <property type="entry name" value="OsmC/Ohrsf"/>
</dbReference>
<keyword evidence="3" id="KW-1185">Reference proteome</keyword>
<accession>A0A317QCR6</accession>
<dbReference type="Gene3D" id="3.30.300.20">
    <property type="match status" value="1"/>
</dbReference>
<feature type="compositionally biased region" description="Low complexity" evidence="1">
    <location>
        <begin position="7"/>
        <end position="17"/>
    </location>
</feature>
<gene>
    <name evidence="2" type="ORF">JD79_00610</name>
</gene>
<dbReference type="PANTHER" id="PTHR33797">
    <property type="entry name" value="ORGANIC HYDROPEROXIDE RESISTANCE PROTEIN-LIKE"/>
    <property type="match status" value="1"/>
</dbReference>
<evidence type="ECO:0000313" key="2">
    <source>
        <dbReference type="EMBL" id="PWW21478.1"/>
    </source>
</evidence>
<dbReference type="EMBL" id="QGTX01000001">
    <property type="protein sequence ID" value="PWW21478.1"/>
    <property type="molecule type" value="Genomic_DNA"/>
</dbReference>
<dbReference type="OrthoDB" id="9797508at2"/>
<dbReference type="InterPro" id="IPR019953">
    <property type="entry name" value="OHR"/>
</dbReference>
<feature type="compositionally biased region" description="Basic and acidic residues" evidence="1">
    <location>
        <begin position="22"/>
        <end position="32"/>
    </location>
</feature>
<evidence type="ECO:0000313" key="3">
    <source>
        <dbReference type="Proteomes" id="UP000246661"/>
    </source>
</evidence>
<dbReference type="InterPro" id="IPR015946">
    <property type="entry name" value="KH_dom-like_a/b"/>
</dbReference>
<feature type="region of interest" description="Disordered" evidence="1">
    <location>
        <begin position="1"/>
        <end position="53"/>
    </location>
</feature>
<proteinExistence type="predicted"/>
<dbReference type="AlphaFoldDB" id="A0A317QCR6"/>
<dbReference type="Proteomes" id="UP000246661">
    <property type="component" value="Unassembled WGS sequence"/>
</dbReference>
<feature type="compositionally biased region" description="Gly residues" evidence="1">
    <location>
        <begin position="37"/>
        <end position="46"/>
    </location>
</feature>
<sequence length="93" mass="9595">MDRLHTAEATAAGARTGQVRTSDGRLDVHLSRPAETGGDGGPGYSGLGVDPTARLPALDAEEGRALVERTHTICPHSRATRGDVEVGLHVAGD</sequence>